<sequence>LTRIHHCHILNVHPNQNQQCVETIGEAAQSGHPSGAEYSASDAESSASASEGEDSEDEYEHEQPVYTYINAERDHAAQCVEVYASGDVFVGTVVE</sequence>
<evidence type="ECO:0000256" key="1">
    <source>
        <dbReference type="SAM" id="MobiDB-lite"/>
    </source>
</evidence>
<accession>A0A0L0F3E3</accession>
<name>A0A0L0F3E3_9EUKA</name>
<feature type="compositionally biased region" description="Acidic residues" evidence="1">
    <location>
        <begin position="51"/>
        <end position="60"/>
    </location>
</feature>
<evidence type="ECO:0000313" key="2">
    <source>
        <dbReference type="EMBL" id="KNC71119.1"/>
    </source>
</evidence>
<feature type="compositionally biased region" description="Low complexity" evidence="1">
    <location>
        <begin position="34"/>
        <end position="50"/>
    </location>
</feature>
<dbReference type="Proteomes" id="UP000054560">
    <property type="component" value="Unassembled WGS sequence"/>
</dbReference>
<dbReference type="RefSeq" id="XP_014145021.1">
    <property type="nucleotide sequence ID" value="XM_014289546.1"/>
</dbReference>
<feature type="non-terminal residue" evidence="2">
    <location>
        <position position="95"/>
    </location>
</feature>
<organism evidence="2 3">
    <name type="scientific">Sphaeroforma arctica JP610</name>
    <dbReference type="NCBI Taxonomy" id="667725"/>
    <lineage>
        <taxon>Eukaryota</taxon>
        <taxon>Ichthyosporea</taxon>
        <taxon>Ichthyophonida</taxon>
        <taxon>Sphaeroforma</taxon>
    </lineage>
</organism>
<dbReference type="EMBL" id="KQ249465">
    <property type="protein sequence ID" value="KNC71119.1"/>
    <property type="molecule type" value="Genomic_DNA"/>
</dbReference>
<proteinExistence type="predicted"/>
<keyword evidence="3" id="KW-1185">Reference proteome</keyword>
<reference evidence="2 3" key="1">
    <citation type="submission" date="2011-02" db="EMBL/GenBank/DDBJ databases">
        <title>The Genome Sequence of Sphaeroforma arctica JP610.</title>
        <authorList>
            <consortium name="The Broad Institute Genome Sequencing Platform"/>
            <person name="Russ C."/>
            <person name="Cuomo C."/>
            <person name="Young S.K."/>
            <person name="Zeng Q."/>
            <person name="Gargeya S."/>
            <person name="Alvarado L."/>
            <person name="Berlin A."/>
            <person name="Chapman S.B."/>
            <person name="Chen Z."/>
            <person name="Freedman E."/>
            <person name="Gellesch M."/>
            <person name="Goldberg J."/>
            <person name="Griggs A."/>
            <person name="Gujja S."/>
            <person name="Heilman E."/>
            <person name="Heiman D."/>
            <person name="Howarth C."/>
            <person name="Mehta T."/>
            <person name="Neiman D."/>
            <person name="Pearson M."/>
            <person name="Roberts A."/>
            <person name="Saif S."/>
            <person name="Shea T."/>
            <person name="Shenoy N."/>
            <person name="Sisk P."/>
            <person name="Stolte C."/>
            <person name="Sykes S."/>
            <person name="White J."/>
            <person name="Yandava C."/>
            <person name="Burger G."/>
            <person name="Gray M.W."/>
            <person name="Holland P.W.H."/>
            <person name="King N."/>
            <person name="Lang F.B.F."/>
            <person name="Roger A.J."/>
            <person name="Ruiz-Trillo I."/>
            <person name="Haas B."/>
            <person name="Nusbaum C."/>
            <person name="Birren B."/>
        </authorList>
    </citation>
    <scope>NUCLEOTIDE SEQUENCE [LARGE SCALE GENOMIC DNA]</scope>
    <source>
        <strain evidence="2 3">JP610</strain>
    </source>
</reference>
<dbReference type="AlphaFoldDB" id="A0A0L0F3E3"/>
<protein>
    <submittedName>
        <fullName evidence="2">Uncharacterized protein</fullName>
    </submittedName>
</protein>
<evidence type="ECO:0000313" key="3">
    <source>
        <dbReference type="Proteomes" id="UP000054560"/>
    </source>
</evidence>
<gene>
    <name evidence="2" type="ORF">SARC_16346</name>
</gene>
<dbReference type="GeneID" id="25916850"/>
<feature type="region of interest" description="Disordered" evidence="1">
    <location>
        <begin position="23"/>
        <end position="63"/>
    </location>
</feature>
<feature type="non-terminal residue" evidence="2">
    <location>
        <position position="1"/>
    </location>
</feature>